<dbReference type="InterPro" id="IPR000719">
    <property type="entry name" value="Prot_kinase_dom"/>
</dbReference>
<dbReference type="EMBL" id="JAFIMR010000001">
    <property type="protein sequence ID" value="KAI1881863.1"/>
    <property type="molecule type" value="Genomic_DNA"/>
</dbReference>
<evidence type="ECO:0000259" key="2">
    <source>
        <dbReference type="PROSITE" id="PS50011"/>
    </source>
</evidence>
<feature type="compositionally biased region" description="Acidic residues" evidence="1">
    <location>
        <begin position="301"/>
        <end position="312"/>
    </location>
</feature>
<name>A0A9Q0ASG8_9PEZI</name>
<dbReference type="GO" id="GO:0044773">
    <property type="term" value="P:mitotic DNA damage checkpoint signaling"/>
    <property type="evidence" value="ECO:0007669"/>
    <property type="project" value="TreeGrafter"/>
</dbReference>
<dbReference type="PANTHER" id="PTHR44167">
    <property type="entry name" value="OVARIAN-SPECIFIC SERINE/THREONINE-PROTEIN KINASE LOK-RELATED"/>
    <property type="match status" value="1"/>
</dbReference>
<dbReference type="PANTHER" id="PTHR44167:SF30">
    <property type="entry name" value="PHOSPHORYLASE KINASE"/>
    <property type="match status" value="1"/>
</dbReference>
<dbReference type="GO" id="GO:0005634">
    <property type="term" value="C:nucleus"/>
    <property type="evidence" value="ECO:0007669"/>
    <property type="project" value="TreeGrafter"/>
</dbReference>
<sequence>MASMISIGQTLKGRLSIYSVVKELHWAADNGGVYLSLGHWRLENEVAVLKRYQSESPLFRPLIDEIVEPNDPPSILLAYRDSDLLEESNRKRLSRLEIKQVARKVLSALRILHRDGMVHTDIKLDNIFVDFGESDQRFSAIQLGDCGGVVSHDSKFANEGHLIGASFTRSPEAQLHLPWGTPTDIWSFGNAVLSLLYGGGFHLFNPANEGIKTDNDEYELTVLHRMYRYFGPFPQSYQDIADDNAAAVINYINSSGPPAKPYHLVTRREIPPADKDFVLKIMKLDPRDRPTAEQLLSDPWFTEESEDTRDPL</sequence>
<dbReference type="Gene3D" id="1.10.510.10">
    <property type="entry name" value="Transferase(Phosphotransferase) domain 1"/>
    <property type="match status" value="1"/>
</dbReference>
<dbReference type="Proteomes" id="UP000829685">
    <property type="component" value="Unassembled WGS sequence"/>
</dbReference>
<dbReference type="SUPFAM" id="SSF56112">
    <property type="entry name" value="Protein kinase-like (PK-like)"/>
    <property type="match status" value="1"/>
</dbReference>
<dbReference type="GO" id="GO:0005524">
    <property type="term" value="F:ATP binding"/>
    <property type="evidence" value="ECO:0007669"/>
    <property type="project" value="InterPro"/>
</dbReference>
<reference evidence="3" key="1">
    <citation type="submission" date="2021-03" db="EMBL/GenBank/DDBJ databases">
        <title>Revisited historic fungal species revealed as producer of novel bioactive compounds through whole genome sequencing and comparative genomics.</title>
        <authorList>
            <person name="Vignolle G.A."/>
            <person name="Hochenegger N."/>
            <person name="Mach R.L."/>
            <person name="Mach-Aigner A.R."/>
            <person name="Javad Rahimi M."/>
            <person name="Salim K.A."/>
            <person name="Chan C.M."/>
            <person name="Lim L.B.L."/>
            <person name="Cai F."/>
            <person name="Druzhinina I.S."/>
            <person name="U'Ren J.M."/>
            <person name="Derntl C."/>
        </authorList>
    </citation>
    <scope>NUCLEOTIDE SEQUENCE</scope>
    <source>
        <strain evidence="3">TUCIM 5799</strain>
    </source>
</reference>
<evidence type="ECO:0000313" key="4">
    <source>
        <dbReference type="Proteomes" id="UP000829685"/>
    </source>
</evidence>
<evidence type="ECO:0000256" key="1">
    <source>
        <dbReference type="SAM" id="MobiDB-lite"/>
    </source>
</evidence>
<feature type="domain" description="Protein kinase" evidence="2">
    <location>
        <begin position="1"/>
        <end position="301"/>
    </location>
</feature>
<gene>
    <name evidence="3" type="ORF">JX265_000689</name>
</gene>
<dbReference type="AlphaFoldDB" id="A0A9Q0ASG8"/>
<dbReference type="PROSITE" id="PS50011">
    <property type="entry name" value="PROTEIN_KINASE_DOM"/>
    <property type="match status" value="1"/>
</dbReference>
<dbReference type="InterPro" id="IPR008271">
    <property type="entry name" value="Ser/Thr_kinase_AS"/>
</dbReference>
<evidence type="ECO:0000313" key="3">
    <source>
        <dbReference type="EMBL" id="KAI1881863.1"/>
    </source>
</evidence>
<dbReference type="SMART" id="SM00220">
    <property type="entry name" value="S_TKc"/>
    <property type="match status" value="1"/>
</dbReference>
<keyword evidence="4" id="KW-1185">Reference proteome</keyword>
<protein>
    <recommendedName>
        <fullName evidence="2">Protein kinase domain-containing protein</fullName>
    </recommendedName>
</protein>
<dbReference type="GO" id="GO:0004674">
    <property type="term" value="F:protein serine/threonine kinase activity"/>
    <property type="evidence" value="ECO:0007669"/>
    <property type="project" value="TreeGrafter"/>
</dbReference>
<proteinExistence type="predicted"/>
<feature type="region of interest" description="Disordered" evidence="1">
    <location>
        <begin position="293"/>
        <end position="312"/>
    </location>
</feature>
<dbReference type="PROSITE" id="PS00108">
    <property type="entry name" value="PROTEIN_KINASE_ST"/>
    <property type="match status" value="1"/>
</dbReference>
<dbReference type="Pfam" id="PF00069">
    <property type="entry name" value="Pkinase"/>
    <property type="match status" value="1"/>
</dbReference>
<dbReference type="InterPro" id="IPR011009">
    <property type="entry name" value="Kinase-like_dom_sf"/>
</dbReference>
<accession>A0A9Q0ASG8</accession>
<organism evidence="3 4">
    <name type="scientific">Neoarthrinium moseri</name>
    <dbReference type="NCBI Taxonomy" id="1658444"/>
    <lineage>
        <taxon>Eukaryota</taxon>
        <taxon>Fungi</taxon>
        <taxon>Dikarya</taxon>
        <taxon>Ascomycota</taxon>
        <taxon>Pezizomycotina</taxon>
        <taxon>Sordariomycetes</taxon>
        <taxon>Xylariomycetidae</taxon>
        <taxon>Amphisphaeriales</taxon>
        <taxon>Apiosporaceae</taxon>
        <taxon>Neoarthrinium</taxon>
    </lineage>
</organism>
<comment type="caution">
    <text evidence="3">The sequence shown here is derived from an EMBL/GenBank/DDBJ whole genome shotgun (WGS) entry which is preliminary data.</text>
</comment>